<dbReference type="GO" id="GO:0016989">
    <property type="term" value="F:sigma factor antagonist activity"/>
    <property type="evidence" value="ECO:0007669"/>
    <property type="project" value="TreeGrafter"/>
</dbReference>
<dbReference type="InterPro" id="IPR006860">
    <property type="entry name" value="FecR"/>
</dbReference>
<dbReference type="Pfam" id="PF16344">
    <property type="entry name" value="FecR_C"/>
    <property type="match status" value="1"/>
</dbReference>
<dbReference type="InterPro" id="IPR032508">
    <property type="entry name" value="FecR_C"/>
</dbReference>
<keyword evidence="1" id="KW-1133">Transmembrane helix</keyword>
<dbReference type="PANTHER" id="PTHR30273:SF2">
    <property type="entry name" value="PROTEIN FECR"/>
    <property type="match status" value="1"/>
</dbReference>
<protein>
    <submittedName>
        <fullName evidence="4">DUF4974 domain-containing protein</fullName>
    </submittedName>
</protein>
<name>A0A9X3J7R4_9BACT</name>
<comment type="caution">
    <text evidence="4">The sequence shown here is derived from an EMBL/GenBank/DDBJ whole genome shotgun (WGS) entry which is preliminary data.</text>
</comment>
<evidence type="ECO:0000313" key="4">
    <source>
        <dbReference type="EMBL" id="MCY1721801.1"/>
    </source>
</evidence>
<accession>A0A9X3J7R4</accession>
<evidence type="ECO:0000256" key="1">
    <source>
        <dbReference type="SAM" id="Phobius"/>
    </source>
</evidence>
<evidence type="ECO:0000313" key="5">
    <source>
        <dbReference type="Proteomes" id="UP001145087"/>
    </source>
</evidence>
<keyword evidence="1" id="KW-0812">Transmembrane</keyword>
<evidence type="ECO:0000259" key="3">
    <source>
        <dbReference type="Pfam" id="PF16344"/>
    </source>
</evidence>
<evidence type="ECO:0000259" key="2">
    <source>
        <dbReference type="Pfam" id="PF04773"/>
    </source>
</evidence>
<keyword evidence="1" id="KW-0472">Membrane</keyword>
<gene>
    <name evidence="4" type="ORF">OU798_15715</name>
</gene>
<dbReference type="Pfam" id="PF04773">
    <property type="entry name" value="FecR"/>
    <property type="match status" value="1"/>
</dbReference>
<feature type="domain" description="Protein FecR C-terminal" evidence="3">
    <location>
        <begin position="259"/>
        <end position="326"/>
    </location>
</feature>
<keyword evidence="5" id="KW-1185">Reference proteome</keyword>
<dbReference type="RefSeq" id="WP_343334130.1">
    <property type="nucleotide sequence ID" value="NZ_JAPOHD010000029.1"/>
</dbReference>
<reference evidence="4" key="1">
    <citation type="submission" date="2022-11" db="EMBL/GenBank/DDBJ databases">
        <title>Marilongibacter aestuarii gen. nov., sp. nov., isolated from tidal flat sediment.</title>
        <authorList>
            <person name="Jiayan W."/>
        </authorList>
    </citation>
    <scope>NUCLEOTIDE SEQUENCE</scope>
    <source>
        <strain evidence="4">Z1-6</strain>
    </source>
</reference>
<dbReference type="Gene3D" id="2.60.120.1440">
    <property type="match status" value="1"/>
</dbReference>
<feature type="transmembrane region" description="Helical" evidence="1">
    <location>
        <begin position="89"/>
        <end position="108"/>
    </location>
</feature>
<proteinExistence type="predicted"/>
<sequence length="333" mass="37991">MNSEDQIHLLIIRLFTGEANSDEKQFIRSWLNQSTENRKFFNDLKEIWLSSGVKDNADKYNLEHAITLFSNKVAKAKKGTVRKLFVSRILKYAAVAVLLLALPFMYYLGNQNAAVQDSYTTITCALGDKTNMILPDSTKVCLNSGSTLRFNNNFKKGVRQVYLDGEAYFSVTKDAENPFRIETSEIKVEVLGTEFNMKAYSDEKEVATTLVEGSVKIRSQSQETVIKPGQKLVYSVDSKKMALYELADLSPETEWKDGRLVFRNESLGDLELKLERWFDVDIVLADEAVKNRKYTGTLERESILEVMSYFSLARSVDYKLDGNKITFFTTNQK</sequence>
<dbReference type="FunFam" id="2.60.120.1440:FF:000001">
    <property type="entry name" value="Putative anti-sigma factor"/>
    <property type="match status" value="1"/>
</dbReference>
<organism evidence="4 5">
    <name type="scientific">Draconibacterium aestuarii</name>
    <dbReference type="NCBI Taxonomy" id="2998507"/>
    <lineage>
        <taxon>Bacteria</taxon>
        <taxon>Pseudomonadati</taxon>
        <taxon>Bacteroidota</taxon>
        <taxon>Bacteroidia</taxon>
        <taxon>Marinilabiliales</taxon>
        <taxon>Prolixibacteraceae</taxon>
        <taxon>Draconibacterium</taxon>
    </lineage>
</organism>
<dbReference type="InterPro" id="IPR012373">
    <property type="entry name" value="Ferrdict_sens_TM"/>
</dbReference>
<dbReference type="AlphaFoldDB" id="A0A9X3J7R4"/>
<dbReference type="Proteomes" id="UP001145087">
    <property type="component" value="Unassembled WGS sequence"/>
</dbReference>
<dbReference type="EMBL" id="JAPOHD010000029">
    <property type="protein sequence ID" value="MCY1721801.1"/>
    <property type="molecule type" value="Genomic_DNA"/>
</dbReference>
<feature type="domain" description="FecR protein" evidence="2">
    <location>
        <begin position="122"/>
        <end position="216"/>
    </location>
</feature>
<dbReference type="PIRSF" id="PIRSF018266">
    <property type="entry name" value="FecR"/>
    <property type="match status" value="1"/>
</dbReference>
<dbReference type="PANTHER" id="PTHR30273">
    <property type="entry name" value="PERIPLASMIC SIGNAL SENSOR AND SIGMA FACTOR ACTIVATOR FECR-RELATED"/>
    <property type="match status" value="1"/>
</dbReference>
<dbReference type="Gene3D" id="3.55.50.30">
    <property type="match status" value="1"/>
</dbReference>